<dbReference type="Gene3D" id="1.10.1660.10">
    <property type="match status" value="1"/>
</dbReference>
<dbReference type="SUPFAM" id="SSF46955">
    <property type="entry name" value="Putative DNA-binding domain"/>
    <property type="match status" value="1"/>
</dbReference>
<gene>
    <name evidence="2" type="ORF">F0185_00685</name>
</gene>
<name>A0ABX0LBH6_9BURK</name>
<dbReference type="SUPFAM" id="SSF55781">
    <property type="entry name" value="GAF domain-like"/>
    <property type="match status" value="1"/>
</dbReference>
<dbReference type="InterPro" id="IPR010093">
    <property type="entry name" value="SinI_DNA-bd"/>
</dbReference>
<dbReference type="InterPro" id="IPR029016">
    <property type="entry name" value="GAF-like_dom_sf"/>
</dbReference>
<evidence type="ECO:0000313" key="3">
    <source>
        <dbReference type="Proteomes" id="UP000785613"/>
    </source>
</evidence>
<dbReference type="InterPro" id="IPR009061">
    <property type="entry name" value="DNA-bd_dom_put_sf"/>
</dbReference>
<protein>
    <submittedName>
        <fullName evidence="2">GAF domain-containing protein</fullName>
    </submittedName>
</protein>
<dbReference type="PANTHER" id="PTHR43102:SF2">
    <property type="entry name" value="GAF DOMAIN-CONTAINING PROTEIN"/>
    <property type="match status" value="1"/>
</dbReference>
<organism evidence="2 3">
    <name type="scientific">Massilia rubra</name>
    <dbReference type="NCBI Taxonomy" id="2607910"/>
    <lineage>
        <taxon>Bacteria</taxon>
        <taxon>Pseudomonadati</taxon>
        <taxon>Pseudomonadota</taxon>
        <taxon>Betaproteobacteria</taxon>
        <taxon>Burkholderiales</taxon>
        <taxon>Oxalobacteraceae</taxon>
        <taxon>Telluria group</taxon>
        <taxon>Massilia</taxon>
    </lineage>
</organism>
<proteinExistence type="predicted"/>
<dbReference type="SMART" id="SM00065">
    <property type="entry name" value="GAF"/>
    <property type="match status" value="1"/>
</dbReference>
<dbReference type="CDD" id="cd04762">
    <property type="entry name" value="HTH_MerR-trunc"/>
    <property type="match status" value="1"/>
</dbReference>
<dbReference type="InterPro" id="IPR003018">
    <property type="entry name" value="GAF"/>
</dbReference>
<keyword evidence="3" id="KW-1185">Reference proteome</keyword>
<accession>A0ABX0LBH6</accession>
<dbReference type="Gene3D" id="3.30.450.40">
    <property type="match status" value="1"/>
</dbReference>
<dbReference type="Proteomes" id="UP000785613">
    <property type="component" value="Unassembled WGS sequence"/>
</dbReference>
<reference evidence="2 3" key="1">
    <citation type="submission" date="2019-09" db="EMBL/GenBank/DDBJ databases">
        <title>Taxonomy of Antarctic Massilia spp.: description of Massilia rubra sp. nov., Massilia aquatica sp. nov., Massilia mucilaginosa sp. nov., Massilia frigida sp. nov. isolated from streams, lakes and regoliths.</title>
        <authorList>
            <person name="Holochova P."/>
            <person name="Sedlacek I."/>
            <person name="Kralova S."/>
            <person name="Maslanova I."/>
            <person name="Busse H.-J."/>
            <person name="Stankova E."/>
            <person name="Vrbovska V."/>
            <person name="Kovarovic V."/>
            <person name="Bartak M."/>
            <person name="Svec P."/>
            <person name="Pantucek R."/>
        </authorList>
    </citation>
    <scope>NUCLEOTIDE SEQUENCE [LARGE SCALE GENOMIC DNA]</scope>
    <source>
        <strain evidence="2 3">CCM 8692</strain>
    </source>
</reference>
<dbReference type="EMBL" id="VUYU01000001">
    <property type="protein sequence ID" value="NHZ32114.1"/>
    <property type="molecule type" value="Genomic_DNA"/>
</dbReference>
<dbReference type="Pfam" id="PF01590">
    <property type="entry name" value="GAF"/>
    <property type="match status" value="1"/>
</dbReference>
<dbReference type="Pfam" id="PF12728">
    <property type="entry name" value="HTH_17"/>
    <property type="match status" value="1"/>
</dbReference>
<dbReference type="InterPro" id="IPR041657">
    <property type="entry name" value="HTH_17"/>
</dbReference>
<comment type="caution">
    <text evidence="2">The sequence shown here is derived from an EMBL/GenBank/DDBJ whole genome shotgun (WGS) entry which is preliminary data.</text>
</comment>
<dbReference type="NCBIfam" id="TIGR01764">
    <property type="entry name" value="excise"/>
    <property type="match status" value="1"/>
</dbReference>
<feature type="domain" description="GAF" evidence="1">
    <location>
        <begin position="110"/>
        <end position="243"/>
    </location>
</feature>
<dbReference type="PANTHER" id="PTHR43102">
    <property type="entry name" value="SLR1143 PROTEIN"/>
    <property type="match status" value="1"/>
</dbReference>
<sequence>MSGPSTATSDPVMTTSDAARLLGVATSTVQLWMESGAIASWKTPGGHRRALMSSVLRMTRPAPSAATAQVSPAAPLAPEFTLLADPPYPVPREEQARLAALAALQLVPSAPEERFDRIVRLASLVTDCPIALITLLTAQRQWFKARVGLKAAETPREWAFCTHAILQREPFIVEDALQDPRFRHNRLVTGAPEIRFYAAFPLVGVNDLALGTLCVIDREPRRLKSRELQGLEDLANMAMRELNTPPRG</sequence>
<evidence type="ECO:0000313" key="2">
    <source>
        <dbReference type="EMBL" id="NHZ32114.1"/>
    </source>
</evidence>
<evidence type="ECO:0000259" key="1">
    <source>
        <dbReference type="SMART" id="SM00065"/>
    </source>
</evidence>